<dbReference type="EMBL" id="CP109495">
    <property type="protein sequence ID" value="WUX51484.1"/>
    <property type="molecule type" value="Genomic_DNA"/>
</dbReference>
<proteinExistence type="predicted"/>
<feature type="transmembrane region" description="Helical" evidence="1">
    <location>
        <begin position="101"/>
        <end position="120"/>
    </location>
</feature>
<name>A0ABZ2A229_STRNV</name>
<dbReference type="Proteomes" id="UP001432209">
    <property type="component" value="Chromosome"/>
</dbReference>
<keyword evidence="3" id="KW-1185">Reference proteome</keyword>
<keyword evidence="1" id="KW-0472">Membrane</keyword>
<reference evidence="2" key="1">
    <citation type="submission" date="2022-10" db="EMBL/GenBank/DDBJ databases">
        <title>The complete genomes of actinobacterial strains from the NBC collection.</title>
        <authorList>
            <person name="Joergensen T.S."/>
            <person name="Alvarez Arevalo M."/>
            <person name="Sterndorff E.B."/>
            <person name="Faurdal D."/>
            <person name="Vuksanovic O."/>
            <person name="Mourched A.-S."/>
            <person name="Charusanti P."/>
            <person name="Shaw S."/>
            <person name="Blin K."/>
            <person name="Weber T."/>
        </authorList>
    </citation>
    <scope>NUCLEOTIDE SEQUENCE</scope>
    <source>
        <strain evidence="2">NBC_01432</strain>
    </source>
</reference>
<feature type="transmembrane region" description="Helical" evidence="1">
    <location>
        <begin position="77"/>
        <end position="95"/>
    </location>
</feature>
<evidence type="ECO:0008006" key="4">
    <source>
        <dbReference type="Google" id="ProtNLM"/>
    </source>
</evidence>
<dbReference type="RefSeq" id="WP_329075149.1">
    <property type="nucleotide sequence ID" value="NZ_CP109421.1"/>
</dbReference>
<organism evidence="2 3">
    <name type="scientific">Streptomyces niveus</name>
    <name type="common">Streptomyces spheroides</name>
    <dbReference type="NCBI Taxonomy" id="193462"/>
    <lineage>
        <taxon>Bacteria</taxon>
        <taxon>Bacillati</taxon>
        <taxon>Actinomycetota</taxon>
        <taxon>Actinomycetes</taxon>
        <taxon>Kitasatosporales</taxon>
        <taxon>Streptomycetaceae</taxon>
        <taxon>Streptomyces</taxon>
    </lineage>
</organism>
<sequence length="129" mass="13066">MNSRSAPADSPAWVPPLSGLLIAAALTVAGLAPDGTWPRLGTGVAGAVLALLAGSLAGAVRSGERVSGVWGRVRRRWAVVSLSCVAIVLCSLTASPELRGVYAAAGIVCGLALWVTLRAVGRVNPARRS</sequence>
<feature type="transmembrane region" description="Helical" evidence="1">
    <location>
        <begin position="12"/>
        <end position="31"/>
    </location>
</feature>
<gene>
    <name evidence="2" type="ORF">OG442_08025</name>
</gene>
<evidence type="ECO:0000313" key="3">
    <source>
        <dbReference type="Proteomes" id="UP001432209"/>
    </source>
</evidence>
<keyword evidence="1" id="KW-1133">Transmembrane helix</keyword>
<protein>
    <recommendedName>
        <fullName evidence="4">Transmembrane protein</fullName>
    </recommendedName>
</protein>
<feature type="transmembrane region" description="Helical" evidence="1">
    <location>
        <begin position="37"/>
        <end position="57"/>
    </location>
</feature>
<dbReference type="GeneID" id="91345738"/>
<evidence type="ECO:0000313" key="2">
    <source>
        <dbReference type="EMBL" id="WUX51484.1"/>
    </source>
</evidence>
<accession>A0ABZ2A229</accession>
<evidence type="ECO:0000256" key="1">
    <source>
        <dbReference type="SAM" id="Phobius"/>
    </source>
</evidence>
<keyword evidence="1" id="KW-0812">Transmembrane</keyword>